<proteinExistence type="predicted"/>
<dbReference type="AlphaFoldDB" id="A0A4C1U554"/>
<keyword evidence="3" id="KW-1185">Reference proteome</keyword>
<dbReference type="Proteomes" id="UP000299102">
    <property type="component" value="Unassembled WGS sequence"/>
</dbReference>
<comment type="caution">
    <text evidence="2">The sequence shown here is derived from an EMBL/GenBank/DDBJ whole genome shotgun (WGS) entry which is preliminary data.</text>
</comment>
<organism evidence="2 3">
    <name type="scientific">Eumeta variegata</name>
    <name type="common">Bagworm moth</name>
    <name type="synonym">Eumeta japonica</name>
    <dbReference type="NCBI Taxonomy" id="151549"/>
    <lineage>
        <taxon>Eukaryota</taxon>
        <taxon>Metazoa</taxon>
        <taxon>Ecdysozoa</taxon>
        <taxon>Arthropoda</taxon>
        <taxon>Hexapoda</taxon>
        <taxon>Insecta</taxon>
        <taxon>Pterygota</taxon>
        <taxon>Neoptera</taxon>
        <taxon>Endopterygota</taxon>
        <taxon>Lepidoptera</taxon>
        <taxon>Glossata</taxon>
        <taxon>Ditrysia</taxon>
        <taxon>Tineoidea</taxon>
        <taxon>Psychidae</taxon>
        <taxon>Oiketicinae</taxon>
        <taxon>Eumeta</taxon>
    </lineage>
</organism>
<evidence type="ECO:0000313" key="2">
    <source>
        <dbReference type="EMBL" id="GBP21482.1"/>
    </source>
</evidence>
<dbReference type="EMBL" id="BGZK01000129">
    <property type="protein sequence ID" value="GBP21482.1"/>
    <property type="molecule type" value="Genomic_DNA"/>
</dbReference>
<evidence type="ECO:0000313" key="3">
    <source>
        <dbReference type="Proteomes" id="UP000299102"/>
    </source>
</evidence>
<feature type="region of interest" description="Disordered" evidence="1">
    <location>
        <begin position="61"/>
        <end position="80"/>
    </location>
</feature>
<feature type="compositionally biased region" description="Gly residues" evidence="1">
    <location>
        <begin position="63"/>
        <end position="80"/>
    </location>
</feature>
<accession>A0A4C1U554</accession>
<name>A0A4C1U554_EUMVA</name>
<sequence length="90" mass="9427">MSARQLLLILICEAKKKWLASDLTFFTDCVTENVRTNLNCTPSPAIRLVWVMVVSVFRREGGAASGRGGRAADGGGGGGAAAARALGVYK</sequence>
<evidence type="ECO:0000256" key="1">
    <source>
        <dbReference type="SAM" id="MobiDB-lite"/>
    </source>
</evidence>
<gene>
    <name evidence="2" type="ORF">EVAR_12083_1</name>
</gene>
<protein>
    <submittedName>
        <fullName evidence="2">Uncharacterized protein</fullName>
    </submittedName>
</protein>
<reference evidence="2 3" key="1">
    <citation type="journal article" date="2019" name="Commun. Biol.">
        <title>The bagworm genome reveals a unique fibroin gene that provides high tensile strength.</title>
        <authorList>
            <person name="Kono N."/>
            <person name="Nakamura H."/>
            <person name="Ohtoshi R."/>
            <person name="Tomita M."/>
            <person name="Numata K."/>
            <person name="Arakawa K."/>
        </authorList>
    </citation>
    <scope>NUCLEOTIDE SEQUENCE [LARGE SCALE GENOMIC DNA]</scope>
</reference>